<dbReference type="STRING" id="1334022.SAMN04487907_103161"/>
<dbReference type="InterPro" id="IPR002104">
    <property type="entry name" value="Integrase_catalytic"/>
</dbReference>
<evidence type="ECO:0000313" key="8">
    <source>
        <dbReference type="EMBL" id="SFC26959.1"/>
    </source>
</evidence>
<evidence type="ECO:0000259" key="7">
    <source>
        <dbReference type="PROSITE" id="PS51900"/>
    </source>
</evidence>
<feature type="domain" description="Core-binding (CB)" evidence="7">
    <location>
        <begin position="136"/>
        <end position="229"/>
    </location>
</feature>
<accession>A0A1I1HS45</accession>
<evidence type="ECO:0000256" key="4">
    <source>
        <dbReference type="ARBA" id="ARBA00023172"/>
    </source>
</evidence>
<organism evidence="8 9">
    <name type="scientific">Zunongwangia mangrovi</name>
    <dbReference type="NCBI Taxonomy" id="1334022"/>
    <lineage>
        <taxon>Bacteria</taxon>
        <taxon>Pseudomonadati</taxon>
        <taxon>Bacteroidota</taxon>
        <taxon>Flavobacteriia</taxon>
        <taxon>Flavobacteriales</taxon>
        <taxon>Flavobacteriaceae</taxon>
        <taxon>Zunongwangia</taxon>
    </lineage>
</organism>
<dbReference type="Pfam" id="PF00589">
    <property type="entry name" value="Phage_integrase"/>
    <property type="match status" value="1"/>
</dbReference>
<dbReference type="CDD" id="cd01185">
    <property type="entry name" value="INTN1_C_like"/>
    <property type="match status" value="1"/>
</dbReference>
<proteinExistence type="inferred from homology"/>
<dbReference type="InterPro" id="IPR013762">
    <property type="entry name" value="Integrase-like_cat_sf"/>
</dbReference>
<dbReference type="PROSITE" id="PS51900">
    <property type="entry name" value="CB"/>
    <property type="match status" value="1"/>
</dbReference>
<dbReference type="EMBL" id="FOKV01000003">
    <property type="protein sequence ID" value="SFC26959.1"/>
    <property type="molecule type" value="Genomic_DNA"/>
</dbReference>
<dbReference type="InterPro" id="IPR025269">
    <property type="entry name" value="SAM-like_dom"/>
</dbReference>
<evidence type="ECO:0000256" key="3">
    <source>
        <dbReference type="ARBA" id="ARBA00023125"/>
    </source>
</evidence>
<dbReference type="InterPro" id="IPR035386">
    <property type="entry name" value="Arm-DNA-bind_5"/>
</dbReference>
<evidence type="ECO:0000256" key="1">
    <source>
        <dbReference type="ARBA" id="ARBA00008857"/>
    </source>
</evidence>
<evidence type="ECO:0000256" key="5">
    <source>
        <dbReference type="PROSITE-ProRule" id="PRU01248"/>
    </source>
</evidence>
<dbReference type="Gene3D" id="1.10.150.130">
    <property type="match status" value="1"/>
</dbReference>
<dbReference type="Proteomes" id="UP000199438">
    <property type="component" value="Unassembled WGS sequence"/>
</dbReference>
<dbReference type="PANTHER" id="PTHR30349">
    <property type="entry name" value="PHAGE INTEGRASE-RELATED"/>
    <property type="match status" value="1"/>
</dbReference>
<reference evidence="9" key="1">
    <citation type="submission" date="2016-10" db="EMBL/GenBank/DDBJ databases">
        <authorList>
            <person name="Varghese N."/>
            <person name="Submissions S."/>
        </authorList>
    </citation>
    <scope>NUCLEOTIDE SEQUENCE [LARGE SCALE GENOMIC DNA]</scope>
    <source>
        <strain evidence="9">DSM 24499</strain>
    </source>
</reference>
<dbReference type="GO" id="GO:0003677">
    <property type="term" value="F:DNA binding"/>
    <property type="evidence" value="ECO:0007669"/>
    <property type="project" value="UniProtKB-UniRule"/>
</dbReference>
<sequence>MRCKFYLDRPYNPEIDNNIIKKEKKYADEKRKKLAVKFFNPKPTSVYIYFSPDKNTRLKYRTSIKLLAKDWDFTKGRVRTSSSDALHINIELDKLSSKIVKEAYLALERNKFLSKNDYKLLLTSKVDEDKLESNSSKLDNLISEFKKYKRLYATSGTMQEYKTVFKALAEYQEREKTQLSLLDFNKDFYISFENYLSFKNNPLKDEPGLLNDTIYKYISTLRAFLKWCHSNGENVHPYTFEKHNSAFKKKTYNEIVVLNLEEIKKLEELDLKNQPSFDRVRDLFLLMIYTAQRFSDIMKFSKSDFQDNKWTFVSAKTKKMTVVPFNGYIANGLRLLEKYDYELPKISNQKFNEYLKKIGKLAEINSDVKIVRFRGKEEVVIKKPKYKFMSSHMGRRTAVTILLSKGIPIPLIQKLTQHSDIRTLMKYNSTSMDSLISALNEL</sequence>
<evidence type="ECO:0000256" key="2">
    <source>
        <dbReference type="ARBA" id="ARBA00022908"/>
    </source>
</evidence>
<dbReference type="PROSITE" id="PS51898">
    <property type="entry name" value="TYR_RECOMBINASE"/>
    <property type="match status" value="1"/>
</dbReference>
<dbReference type="OrthoDB" id="1493636at2"/>
<dbReference type="InterPro" id="IPR050090">
    <property type="entry name" value="Tyrosine_recombinase_XerCD"/>
</dbReference>
<dbReference type="Gene3D" id="1.10.443.10">
    <property type="entry name" value="Intergrase catalytic core"/>
    <property type="match status" value="1"/>
</dbReference>
<dbReference type="InterPro" id="IPR044068">
    <property type="entry name" value="CB"/>
</dbReference>
<keyword evidence="9" id="KW-1185">Reference proteome</keyword>
<dbReference type="GO" id="GO:0006310">
    <property type="term" value="P:DNA recombination"/>
    <property type="evidence" value="ECO:0007669"/>
    <property type="project" value="UniProtKB-KW"/>
</dbReference>
<feature type="domain" description="Tyr recombinase" evidence="6">
    <location>
        <begin position="253"/>
        <end position="440"/>
    </location>
</feature>
<dbReference type="PANTHER" id="PTHR30349:SF64">
    <property type="entry name" value="PROPHAGE INTEGRASE INTD-RELATED"/>
    <property type="match status" value="1"/>
</dbReference>
<dbReference type="GO" id="GO:0015074">
    <property type="term" value="P:DNA integration"/>
    <property type="evidence" value="ECO:0007669"/>
    <property type="project" value="UniProtKB-KW"/>
</dbReference>
<evidence type="ECO:0000259" key="6">
    <source>
        <dbReference type="PROSITE" id="PS51898"/>
    </source>
</evidence>
<keyword evidence="4" id="KW-0233">DNA recombination</keyword>
<dbReference type="Pfam" id="PF17293">
    <property type="entry name" value="Arm-DNA-bind_5"/>
    <property type="match status" value="1"/>
</dbReference>
<keyword evidence="3 5" id="KW-0238">DNA-binding</keyword>
<evidence type="ECO:0000313" key="9">
    <source>
        <dbReference type="Proteomes" id="UP000199438"/>
    </source>
</evidence>
<dbReference type="InterPro" id="IPR010998">
    <property type="entry name" value="Integrase_recombinase_N"/>
</dbReference>
<dbReference type="Pfam" id="PF13102">
    <property type="entry name" value="Phage_int_SAM_5"/>
    <property type="match status" value="1"/>
</dbReference>
<protein>
    <submittedName>
        <fullName evidence="8">Site-specific recombinase XerD</fullName>
    </submittedName>
</protein>
<dbReference type="AlphaFoldDB" id="A0A1I1HS45"/>
<gene>
    <name evidence="8" type="ORF">SAMN04487907_103161</name>
</gene>
<keyword evidence="2" id="KW-0229">DNA integration</keyword>
<dbReference type="SUPFAM" id="SSF56349">
    <property type="entry name" value="DNA breaking-rejoining enzymes"/>
    <property type="match status" value="1"/>
</dbReference>
<name>A0A1I1HS45_9FLAO</name>
<dbReference type="RefSeq" id="WP_092541861.1">
    <property type="nucleotide sequence ID" value="NZ_FOKV01000003.1"/>
</dbReference>
<comment type="similarity">
    <text evidence="1">Belongs to the 'phage' integrase family.</text>
</comment>
<dbReference type="InterPro" id="IPR011010">
    <property type="entry name" value="DNA_brk_join_enz"/>
</dbReference>